<keyword evidence="3" id="KW-1185">Reference proteome</keyword>
<evidence type="ECO:0000313" key="2">
    <source>
        <dbReference type="EMBL" id="RLN40584.1"/>
    </source>
</evidence>
<evidence type="ECO:0000256" key="1">
    <source>
        <dbReference type="SAM" id="MobiDB-lite"/>
    </source>
</evidence>
<evidence type="ECO:0000313" key="3">
    <source>
        <dbReference type="Proteomes" id="UP000275267"/>
    </source>
</evidence>
<feature type="region of interest" description="Disordered" evidence="1">
    <location>
        <begin position="32"/>
        <end position="80"/>
    </location>
</feature>
<accession>A0A3L6TNX2</accession>
<sequence>MMFNDGFWTNMVQGDESVPGLDDLNISLTNETQQIDDTEVQGIDVKSGTVGSRPHSSRPYSKRSKNFDPKEDFCGGFSLA</sequence>
<organism evidence="2 3">
    <name type="scientific">Panicum miliaceum</name>
    <name type="common">Proso millet</name>
    <name type="synonym">Broomcorn millet</name>
    <dbReference type="NCBI Taxonomy" id="4540"/>
    <lineage>
        <taxon>Eukaryota</taxon>
        <taxon>Viridiplantae</taxon>
        <taxon>Streptophyta</taxon>
        <taxon>Embryophyta</taxon>
        <taxon>Tracheophyta</taxon>
        <taxon>Spermatophyta</taxon>
        <taxon>Magnoliopsida</taxon>
        <taxon>Liliopsida</taxon>
        <taxon>Poales</taxon>
        <taxon>Poaceae</taxon>
        <taxon>PACMAD clade</taxon>
        <taxon>Panicoideae</taxon>
        <taxon>Panicodae</taxon>
        <taxon>Paniceae</taxon>
        <taxon>Panicinae</taxon>
        <taxon>Panicum</taxon>
        <taxon>Panicum sect. Panicum</taxon>
    </lineage>
</organism>
<dbReference type="AlphaFoldDB" id="A0A3L6TNX2"/>
<comment type="caution">
    <text evidence="2">The sequence shown here is derived from an EMBL/GenBank/DDBJ whole genome shotgun (WGS) entry which is preliminary data.</text>
</comment>
<gene>
    <name evidence="2" type="ORF">C2845_PM01G34710</name>
</gene>
<reference evidence="3" key="1">
    <citation type="journal article" date="2019" name="Nat. Commun.">
        <title>The genome of broomcorn millet.</title>
        <authorList>
            <person name="Zou C."/>
            <person name="Miki D."/>
            <person name="Li D."/>
            <person name="Tang Q."/>
            <person name="Xiao L."/>
            <person name="Rajput S."/>
            <person name="Deng P."/>
            <person name="Jia W."/>
            <person name="Huang R."/>
            <person name="Zhang M."/>
            <person name="Sun Y."/>
            <person name="Hu J."/>
            <person name="Fu X."/>
            <person name="Schnable P.S."/>
            <person name="Li F."/>
            <person name="Zhang H."/>
            <person name="Feng B."/>
            <person name="Zhu X."/>
            <person name="Liu R."/>
            <person name="Schnable J.C."/>
            <person name="Zhu J.-K."/>
            <person name="Zhang H."/>
        </authorList>
    </citation>
    <scope>NUCLEOTIDE SEQUENCE [LARGE SCALE GENOMIC DNA]</scope>
</reference>
<protein>
    <submittedName>
        <fullName evidence="2">Uncharacterized protein</fullName>
    </submittedName>
</protein>
<name>A0A3L6TNX2_PANMI</name>
<dbReference type="Proteomes" id="UP000275267">
    <property type="component" value="Unassembled WGS sequence"/>
</dbReference>
<proteinExistence type="predicted"/>
<dbReference type="EMBL" id="PQIB02000001">
    <property type="protein sequence ID" value="RLN40584.1"/>
    <property type="molecule type" value="Genomic_DNA"/>
</dbReference>